<dbReference type="AlphaFoldDB" id="A0A1K0FNU3"/>
<gene>
    <name evidence="1" type="ORF">BG844_09215</name>
</gene>
<evidence type="ECO:0000313" key="1">
    <source>
        <dbReference type="EMBL" id="OJF14509.1"/>
    </source>
</evidence>
<accession>A0A1K0FNU3</accession>
<dbReference type="Proteomes" id="UP000182486">
    <property type="component" value="Unassembled WGS sequence"/>
</dbReference>
<evidence type="ECO:0000313" key="2">
    <source>
        <dbReference type="Proteomes" id="UP000182486"/>
    </source>
</evidence>
<protein>
    <submittedName>
        <fullName evidence="1">Uncharacterized protein</fullName>
    </submittedName>
</protein>
<sequence length="134" mass="14578">MSDFDPRRVHLPAGFLPAGRRSRAVCTCGHPTTPRADEARALTALLTEHGSTRPVCSLCGRDFDDFPREALIGRSVQILTDPVSRAETLVCKDAPQSCREGAAQRQVQLDRAAYDELGIEGPRPRLTVLPGGKQ</sequence>
<keyword evidence="2" id="KW-1185">Reference proteome</keyword>
<proteinExistence type="predicted"/>
<name>A0A1K0FNU3_9ACTN</name>
<comment type="caution">
    <text evidence="1">The sequence shown here is derived from an EMBL/GenBank/DDBJ whole genome shotgun (WGS) entry which is preliminary data.</text>
</comment>
<reference evidence="1 2" key="1">
    <citation type="submission" date="2016-09" db="EMBL/GenBank/DDBJ databases">
        <title>Couchioplanes caeruleus draft genome sequence.</title>
        <authorList>
            <person name="Sheehan J."/>
            <person name="Caffrey P."/>
        </authorList>
    </citation>
    <scope>NUCLEOTIDE SEQUENCE [LARGE SCALE GENOMIC DNA]</scope>
    <source>
        <strain evidence="1 2">DSM 43634</strain>
    </source>
</reference>
<dbReference type="RefSeq" id="WP_071804538.1">
    <property type="nucleotide sequence ID" value="NZ_MEIA01000096.1"/>
</dbReference>
<organism evidence="1 2">
    <name type="scientific">Couchioplanes caeruleus subsp. caeruleus</name>
    <dbReference type="NCBI Taxonomy" id="56427"/>
    <lineage>
        <taxon>Bacteria</taxon>
        <taxon>Bacillati</taxon>
        <taxon>Actinomycetota</taxon>
        <taxon>Actinomycetes</taxon>
        <taxon>Micromonosporales</taxon>
        <taxon>Micromonosporaceae</taxon>
        <taxon>Couchioplanes</taxon>
    </lineage>
</organism>
<dbReference type="EMBL" id="MEIA01000096">
    <property type="protein sequence ID" value="OJF14509.1"/>
    <property type="molecule type" value="Genomic_DNA"/>
</dbReference>